<reference evidence="3" key="2">
    <citation type="submission" date="2015-01" db="EMBL/GenBank/DDBJ databases">
        <title>Evolutionary Origins and Diversification of the Mycorrhizal Mutualists.</title>
        <authorList>
            <consortium name="DOE Joint Genome Institute"/>
            <consortium name="Mycorrhizal Genomics Consortium"/>
            <person name="Kohler A."/>
            <person name="Kuo A."/>
            <person name="Nagy L.G."/>
            <person name="Floudas D."/>
            <person name="Copeland A."/>
            <person name="Barry K.W."/>
            <person name="Cichocki N."/>
            <person name="Veneault-Fourrey C."/>
            <person name="LaButti K."/>
            <person name="Lindquist E.A."/>
            <person name="Lipzen A."/>
            <person name="Lundell T."/>
            <person name="Morin E."/>
            <person name="Murat C."/>
            <person name="Riley R."/>
            <person name="Ohm R."/>
            <person name="Sun H."/>
            <person name="Tunlid A."/>
            <person name="Henrissat B."/>
            <person name="Grigoriev I.V."/>
            <person name="Hibbett D.S."/>
            <person name="Martin F."/>
        </authorList>
    </citation>
    <scope>NUCLEOTIDE SEQUENCE [LARGE SCALE GENOMIC DNA]</scope>
    <source>
        <strain evidence="3">Foug A</strain>
    </source>
</reference>
<dbReference type="AlphaFoldDB" id="A0A0C2ZEJ6"/>
<dbReference type="Proteomes" id="UP000053989">
    <property type="component" value="Unassembled WGS sequence"/>
</dbReference>
<evidence type="ECO:0000313" key="2">
    <source>
        <dbReference type="EMBL" id="KIM51367.1"/>
    </source>
</evidence>
<organism evidence="2 3">
    <name type="scientific">Scleroderma citrinum Foug A</name>
    <dbReference type="NCBI Taxonomy" id="1036808"/>
    <lineage>
        <taxon>Eukaryota</taxon>
        <taxon>Fungi</taxon>
        <taxon>Dikarya</taxon>
        <taxon>Basidiomycota</taxon>
        <taxon>Agaricomycotina</taxon>
        <taxon>Agaricomycetes</taxon>
        <taxon>Agaricomycetidae</taxon>
        <taxon>Boletales</taxon>
        <taxon>Sclerodermatineae</taxon>
        <taxon>Sclerodermataceae</taxon>
        <taxon>Scleroderma</taxon>
    </lineage>
</organism>
<feature type="compositionally biased region" description="Basic and acidic residues" evidence="1">
    <location>
        <begin position="308"/>
        <end position="317"/>
    </location>
</feature>
<feature type="region of interest" description="Disordered" evidence="1">
    <location>
        <begin position="128"/>
        <end position="317"/>
    </location>
</feature>
<feature type="compositionally biased region" description="Basic and acidic residues" evidence="1">
    <location>
        <begin position="267"/>
        <end position="277"/>
    </location>
</feature>
<feature type="compositionally biased region" description="Low complexity" evidence="1">
    <location>
        <begin position="203"/>
        <end position="212"/>
    </location>
</feature>
<feature type="non-terminal residue" evidence="2">
    <location>
        <position position="317"/>
    </location>
</feature>
<dbReference type="EMBL" id="KN822263">
    <property type="protein sequence ID" value="KIM51367.1"/>
    <property type="molecule type" value="Genomic_DNA"/>
</dbReference>
<accession>A0A0C2ZEJ6</accession>
<proteinExistence type="predicted"/>
<reference evidence="2 3" key="1">
    <citation type="submission" date="2014-04" db="EMBL/GenBank/DDBJ databases">
        <authorList>
            <consortium name="DOE Joint Genome Institute"/>
            <person name="Kuo A."/>
            <person name="Kohler A."/>
            <person name="Nagy L.G."/>
            <person name="Floudas D."/>
            <person name="Copeland A."/>
            <person name="Barry K.W."/>
            <person name="Cichocki N."/>
            <person name="Veneault-Fourrey C."/>
            <person name="LaButti K."/>
            <person name="Lindquist E.A."/>
            <person name="Lipzen A."/>
            <person name="Lundell T."/>
            <person name="Morin E."/>
            <person name="Murat C."/>
            <person name="Sun H."/>
            <person name="Tunlid A."/>
            <person name="Henrissat B."/>
            <person name="Grigoriev I.V."/>
            <person name="Hibbett D.S."/>
            <person name="Martin F."/>
            <person name="Nordberg H.P."/>
            <person name="Cantor M.N."/>
            <person name="Hua S.X."/>
        </authorList>
    </citation>
    <scope>NUCLEOTIDE SEQUENCE [LARGE SCALE GENOMIC DNA]</scope>
    <source>
        <strain evidence="2 3">Foug A</strain>
    </source>
</reference>
<feature type="compositionally biased region" description="Basic and acidic residues" evidence="1">
    <location>
        <begin position="186"/>
        <end position="197"/>
    </location>
</feature>
<dbReference type="STRING" id="1036808.A0A0C2ZEJ6"/>
<feature type="compositionally biased region" description="Polar residues" evidence="1">
    <location>
        <begin position="135"/>
        <end position="151"/>
    </location>
</feature>
<dbReference type="InParanoid" id="A0A0C2ZEJ6"/>
<feature type="compositionally biased region" description="Low complexity" evidence="1">
    <location>
        <begin position="158"/>
        <end position="173"/>
    </location>
</feature>
<evidence type="ECO:0000313" key="3">
    <source>
        <dbReference type="Proteomes" id="UP000053989"/>
    </source>
</evidence>
<gene>
    <name evidence="2" type="ORF">SCLCIDRAFT_76262</name>
</gene>
<dbReference type="HOGENOM" id="CLU_698607_0_0_1"/>
<feature type="region of interest" description="Disordered" evidence="1">
    <location>
        <begin position="1"/>
        <end position="116"/>
    </location>
</feature>
<feature type="compositionally biased region" description="Low complexity" evidence="1">
    <location>
        <begin position="83"/>
        <end position="96"/>
    </location>
</feature>
<sequence>TSSSRMTGSPEPSSASDSKSKRKPQPVKEKDSDTQSVSGSTPSGDANKRKRKGAPRRKDERPDSNGLYKVGSFSAKDGQDTASSSGSGSRSSQPSPTNVTPRPPSRVIDEDYDEGAADALVVLSQYRSAEPSASGAHSPTLSSGSRHTATSPAHRRSVSSSNGPSPTSSGSNSLKRPLSPAPMEEMDTKRSRIDSLKRGGGSPSRYSPPSSRTQPHSPESRQHADIHTTYPSTPAVTGQLPPHPRPVGHMALPPIETLSPSSVPSPTDDRMVVDRRTPTPPSRGKLSEVMNPAVDSPSARPSGVSPPRSHEKKDSPS</sequence>
<evidence type="ECO:0000256" key="1">
    <source>
        <dbReference type="SAM" id="MobiDB-lite"/>
    </source>
</evidence>
<dbReference type="OrthoDB" id="2689901at2759"/>
<protein>
    <submittedName>
        <fullName evidence="2">Uncharacterized protein</fullName>
    </submittedName>
</protein>
<keyword evidence="3" id="KW-1185">Reference proteome</keyword>
<feature type="non-terminal residue" evidence="2">
    <location>
        <position position="1"/>
    </location>
</feature>
<feature type="compositionally biased region" description="Polar residues" evidence="1">
    <location>
        <begin position="34"/>
        <end position="44"/>
    </location>
</feature>
<name>A0A0C2ZEJ6_9AGAM</name>